<organism evidence="1 2">
    <name type="scientific">Thermocatellispora tengchongensis</name>
    <dbReference type="NCBI Taxonomy" id="1073253"/>
    <lineage>
        <taxon>Bacteria</taxon>
        <taxon>Bacillati</taxon>
        <taxon>Actinomycetota</taxon>
        <taxon>Actinomycetes</taxon>
        <taxon>Streptosporangiales</taxon>
        <taxon>Streptosporangiaceae</taxon>
        <taxon>Thermocatellispora</taxon>
    </lineage>
</organism>
<dbReference type="AlphaFoldDB" id="A0A840PEG2"/>
<proteinExistence type="predicted"/>
<dbReference type="EMBL" id="JACHGN010000019">
    <property type="protein sequence ID" value="MBB5137562.1"/>
    <property type="molecule type" value="Genomic_DNA"/>
</dbReference>
<keyword evidence="2" id="KW-1185">Reference proteome</keyword>
<reference evidence="1 2" key="1">
    <citation type="submission" date="2020-08" db="EMBL/GenBank/DDBJ databases">
        <title>Genomic Encyclopedia of Type Strains, Phase IV (KMG-IV): sequencing the most valuable type-strain genomes for metagenomic binning, comparative biology and taxonomic classification.</title>
        <authorList>
            <person name="Goeker M."/>
        </authorList>
    </citation>
    <scope>NUCLEOTIDE SEQUENCE [LARGE SCALE GENOMIC DNA]</scope>
    <source>
        <strain evidence="1 2">DSM 45615</strain>
    </source>
</reference>
<comment type="caution">
    <text evidence="1">The sequence shown here is derived from an EMBL/GenBank/DDBJ whole genome shotgun (WGS) entry which is preliminary data.</text>
</comment>
<gene>
    <name evidence="1" type="ORF">HNP84_007314</name>
</gene>
<protein>
    <submittedName>
        <fullName evidence="1">Uncharacterized protein</fullName>
    </submittedName>
</protein>
<dbReference type="Proteomes" id="UP000578449">
    <property type="component" value="Unassembled WGS sequence"/>
</dbReference>
<name>A0A840PEG2_9ACTN</name>
<sequence length="88" mass="9632">MLKKINARQPLLLRAAVALILLGLIRAAVAFGWVPPEWGEIDAADVERAIDVVIMGVTFRSIHRVVTPVATPRNAEGVPLVPAQRRPY</sequence>
<evidence type="ECO:0000313" key="1">
    <source>
        <dbReference type="EMBL" id="MBB5137562.1"/>
    </source>
</evidence>
<evidence type="ECO:0000313" key="2">
    <source>
        <dbReference type="Proteomes" id="UP000578449"/>
    </source>
</evidence>
<accession>A0A840PEG2</accession>
<dbReference type="RefSeq" id="WP_185054469.1">
    <property type="nucleotide sequence ID" value="NZ_BAABIX010000038.1"/>
</dbReference>